<evidence type="ECO:0000256" key="2">
    <source>
        <dbReference type="ARBA" id="ARBA00022475"/>
    </source>
</evidence>
<organism evidence="8 9">
    <name type="scientific">Scrofimicrobium canadense</name>
    <dbReference type="NCBI Taxonomy" id="2652290"/>
    <lineage>
        <taxon>Bacteria</taxon>
        <taxon>Bacillati</taxon>
        <taxon>Actinomycetota</taxon>
        <taxon>Actinomycetes</taxon>
        <taxon>Actinomycetales</taxon>
        <taxon>Actinomycetaceae</taxon>
        <taxon>Scrofimicrobium</taxon>
    </lineage>
</organism>
<proteinExistence type="predicted"/>
<accession>A0A6N7VPI5</accession>
<feature type="transmembrane region" description="Helical" evidence="7">
    <location>
        <begin position="370"/>
        <end position="391"/>
    </location>
</feature>
<reference evidence="8 9" key="1">
    <citation type="submission" date="2019-08" db="EMBL/GenBank/DDBJ databases">
        <title>In-depth cultivation of the pig gut microbiome towards novel bacterial diversity and tailored functional studies.</title>
        <authorList>
            <person name="Wylensek D."/>
            <person name="Hitch T.C.A."/>
            <person name="Clavel T."/>
        </authorList>
    </citation>
    <scope>NUCLEOTIDE SEQUENCE [LARGE SCALE GENOMIC DNA]</scope>
    <source>
        <strain evidence="8 9">WB03_NA08</strain>
    </source>
</reference>
<evidence type="ECO:0000256" key="5">
    <source>
        <dbReference type="ARBA" id="ARBA00023136"/>
    </source>
</evidence>
<evidence type="ECO:0000256" key="3">
    <source>
        <dbReference type="ARBA" id="ARBA00022692"/>
    </source>
</evidence>
<dbReference type="PANTHER" id="PTHR42770:SF11">
    <property type="entry name" value="INNER MEMBRANE TRANSPORT PROTEIN YBAT"/>
    <property type="match status" value="1"/>
</dbReference>
<dbReference type="EMBL" id="VULO01000002">
    <property type="protein sequence ID" value="MSS83644.1"/>
    <property type="molecule type" value="Genomic_DNA"/>
</dbReference>
<keyword evidence="5 7" id="KW-0472">Membrane</keyword>
<keyword evidence="2" id="KW-1003">Cell membrane</keyword>
<feature type="transmembrane region" description="Helical" evidence="7">
    <location>
        <begin position="244"/>
        <end position="266"/>
    </location>
</feature>
<evidence type="ECO:0000313" key="8">
    <source>
        <dbReference type="EMBL" id="MSS83644.1"/>
    </source>
</evidence>
<feature type="transmembrane region" description="Helical" evidence="7">
    <location>
        <begin position="66"/>
        <end position="87"/>
    </location>
</feature>
<keyword evidence="4 7" id="KW-1133">Transmembrane helix</keyword>
<gene>
    <name evidence="8" type="ORF">FYJ24_02460</name>
</gene>
<feature type="transmembrane region" description="Helical" evidence="7">
    <location>
        <begin position="427"/>
        <end position="447"/>
    </location>
</feature>
<comment type="subcellular location">
    <subcellularLocation>
        <location evidence="1">Cell membrane</location>
        <topology evidence="1">Multi-pass membrane protein</topology>
    </subcellularLocation>
</comment>
<feature type="transmembrane region" description="Helical" evidence="7">
    <location>
        <begin position="32"/>
        <end position="54"/>
    </location>
</feature>
<protein>
    <submittedName>
        <fullName evidence="8">Amino acid permease</fullName>
    </submittedName>
</protein>
<dbReference type="InterPro" id="IPR002293">
    <property type="entry name" value="AA/rel_permease1"/>
</dbReference>
<dbReference type="PIRSF" id="PIRSF006060">
    <property type="entry name" value="AA_transporter"/>
    <property type="match status" value="1"/>
</dbReference>
<evidence type="ECO:0000256" key="4">
    <source>
        <dbReference type="ARBA" id="ARBA00022989"/>
    </source>
</evidence>
<dbReference type="Pfam" id="PF13520">
    <property type="entry name" value="AA_permease_2"/>
    <property type="match status" value="1"/>
</dbReference>
<evidence type="ECO:0000256" key="1">
    <source>
        <dbReference type="ARBA" id="ARBA00004651"/>
    </source>
</evidence>
<sequence>MKRGSLGAVETKGNRMSNNPSSTTGKPGNKTLGLIPLVAFAVGTMVGGGVFALSGMVVQEAGPGAIISYIAAGLVMLLSALCFAAVASRAKPGESGYAPIATTLSPMWRFITMWAFYICGVTGIAYVLMSFANYLLTFFPALKGQSIWFALGAAVLLALLNFGPAALVGKAETFMVAFKLAALLLLVIFGFIHFAPAELSNWLPHGTGSIWSATALLFTAYTGFNVITNMSGSVKNPGKTVPKAIILSLAVVAVVYIGVAIALVMSKQSGAEGFAEHGLTIAAKELIGQWGAYLVAIAACVSTLSGANANMLGSADLVVHMSANGDLPSKLGHLNKKGDPVSSVTLTAVITLILLLLGVLPGIGAEALKIIVIFCNVAAIVAMVIVDVTAVKMGLEKWKTPGMKLPLGPVIPILAILTALLQIPSLGWWQVLVGMAMVAVGFPIWALHKKYDTGGKADIRAHILSGNTPMGRALLRDGIAGNDVISQASQEAAKAAQSAQAAQNAVKNLDE</sequence>
<dbReference type="InterPro" id="IPR050367">
    <property type="entry name" value="APC_superfamily"/>
</dbReference>
<dbReference type="Proteomes" id="UP000470875">
    <property type="component" value="Unassembled WGS sequence"/>
</dbReference>
<dbReference type="PANTHER" id="PTHR42770">
    <property type="entry name" value="AMINO ACID TRANSPORTER-RELATED"/>
    <property type="match status" value="1"/>
</dbReference>
<comment type="caution">
    <text evidence="8">The sequence shown here is derived from an EMBL/GenBank/DDBJ whole genome shotgun (WGS) entry which is preliminary data.</text>
</comment>
<feature type="transmembrane region" description="Helical" evidence="7">
    <location>
        <begin position="209"/>
        <end position="232"/>
    </location>
</feature>
<feature type="transmembrane region" description="Helical" evidence="7">
    <location>
        <begin position="286"/>
        <end position="304"/>
    </location>
</feature>
<feature type="transmembrane region" description="Helical" evidence="7">
    <location>
        <begin position="147"/>
        <end position="169"/>
    </location>
</feature>
<evidence type="ECO:0000256" key="7">
    <source>
        <dbReference type="SAM" id="Phobius"/>
    </source>
</evidence>
<feature type="compositionally biased region" description="Polar residues" evidence="6">
    <location>
        <begin position="14"/>
        <end position="26"/>
    </location>
</feature>
<feature type="transmembrane region" description="Helical" evidence="7">
    <location>
        <begin position="344"/>
        <end position="364"/>
    </location>
</feature>
<feature type="region of interest" description="Disordered" evidence="6">
    <location>
        <begin position="1"/>
        <end position="28"/>
    </location>
</feature>
<feature type="transmembrane region" description="Helical" evidence="7">
    <location>
        <begin position="114"/>
        <end position="135"/>
    </location>
</feature>
<keyword evidence="3 7" id="KW-0812">Transmembrane</keyword>
<feature type="transmembrane region" description="Helical" evidence="7">
    <location>
        <begin position="176"/>
        <end position="197"/>
    </location>
</feature>
<name>A0A6N7VPI5_9ACTO</name>
<evidence type="ECO:0000256" key="6">
    <source>
        <dbReference type="SAM" id="MobiDB-lite"/>
    </source>
</evidence>
<feature type="transmembrane region" description="Helical" evidence="7">
    <location>
        <begin position="403"/>
        <end position="421"/>
    </location>
</feature>
<dbReference type="AlphaFoldDB" id="A0A6N7VPI5"/>
<dbReference type="GO" id="GO:0005886">
    <property type="term" value="C:plasma membrane"/>
    <property type="evidence" value="ECO:0007669"/>
    <property type="project" value="UniProtKB-SubCell"/>
</dbReference>
<evidence type="ECO:0000313" key="9">
    <source>
        <dbReference type="Proteomes" id="UP000470875"/>
    </source>
</evidence>
<keyword evidence="9" id="KW-1185">Reference proteome</keyword>
<dbReference type="GO" id="GO:0022857">
    <property type="term" value="F:transmembrane transporter activity"/>
    <property type="evidence" value="ECO:0007669"/>
    <property type="project" value="InterPro"/>
</dbReference>
<dbReference type="Gene3D" id="1.20.1740.10">
    <property type="entry name" value="Amino acid/polyamine transporter I"/>
    <property type="match status" value="1"/>
</dbReference>